<keyword evidence="3" id="KW-1185">Reference proteome</keyword>
<evidence type="ECO:0008006" key="4">
    <source>
        <dbReference type="Google" id="ProtNLM"/>
    </source>
</evidence>
<keyword evidence="1" id="KW-0472">Membrane</keyword>
<evidence type="ECO:0000313" key="3">
    <source>
        <dbReference type="Proteomes" id="UP000198711"/>
    </source>
</evidence>
<gene>
    <name evidence="2" type="ORF">SAMN05444410_101557</name>
</gene>
<dbReference type="Gene3D" id="1.25.10.10">
    <property type="entry name" value="Leucine-rich Repeat Variant"/>
    <property type="match status" value="1"/>
</dbReference>
<comment type="caution">
    <text evidence="2">The sequence shown here is derived from an EMBL/GenBank/DDBJ whole genome shotgun (WGS) entry which is preliminary data.</text>
</comment>
<dbReference type="AlphaFoldDB" id="A0A8X8LDQ7"/>
<dbReference type="InterPro" id="IPR016024">
    <property type="entry name" value="ARM-type_fold"/>
</dbReference>
<dbReference type="EMBL" id="FNNO01000001">
    <property type="protein sequence ID" value="SDW22511.1"/>
    <property type="molecule type" value="Genomic_DNA"/>
</dbReference>
<dbReference type="RefSeq" id="WP_092721717.1">
    <property type="nucleotide sequence ID" value="NZ_FNNO01000001.1"/>
</dbReference>
<evidence type="ECO:0000313" key="2">
    <source>
        <dbReference type="EMBL" id="SDW22511.1"/>
    </source>
</evidence>
<evidence type="ECO:0000256" key="1">
    <source>
        <dbReference type="SAM" id="Phobius"/>
    </source>
</evidence>
<keyword evidence="1" id="KW-1133">Transmembrane helix</keyword>
<reference evidence="2 3" key="1">
    <citation type="submission" date="2016-10" db="EMBL/GenBank/DDBJ databases">
        <authorList>
            <person name="Varghese N."/>
            <person name="Submissions S."/>
        </authorList>
    </citation>
    <scope>NUCLEOTIDE SEQUENCE [LARGE SCALE GENOMIC DNA]</scope>
    <source>
        <strain evidence="2 3">DSM 25353</strain>
    </source>
</reference>
<proteinExistence type="predicted"/>
<name>A0A8X8LDQ7_9BACT</name>
<dbReference type="Proteomes" id="UP000198711">
    <property type="component" value="Unassembled WGS sequence"/>
</dbReference>
<sequence>MNIPVQTDSFFERFFRQNFFYFDRYPLVIKIAVLLTLIAVITILVAYSSILLRRFAAYLREKRLHAIHPHIDELLTEYVLLNEDAMMQVPVEEVRLQTEVFLSRQFRKRWQKQALIDRMIHFKKNVTGDISMLLTRVYVETGLDKFSMSKLKKMGWSSKVIGIVELTSMDMTIADVTILPLTNSRNRTLRAEARNAYIKMSKNDPFKFFDVTMEPLLMWDQLELFRTITTTEGLSIPNFARWISYSTNKSIVAFCLKLALHYNQREAIPSIIHLLNTRDHYLRADTINCLGKFMAEDAEEKLVHMYFNQPVNCQIEILKALGRIATGNHLDFLKNEFLRSTDFELRKNAAKSIIRHQALATQMIQELLSNATTENALILKHCMNPLIKY</sequence>
<dbReference type="SUPFAM" id="SSF48371">
    <property type="entry name" value="ARM repeat"/>
    <property type="match status" value="1"/>
</dbReference>
<feature type="transmembrane region" description="Helical" evidence="1">
    <location>
        <begin position="27"/>
        <end position="52"/>
    </location>
</feature>
<keyword evidence="1" id="KW-0812">Transmembrane</keyword>
<organism evidence="2 3">
    <name type="scientific">Hydrobacter penzbergensis</name>
    <dbReference type="NCBI Taxonomy" id="1235997"/>
    <lineage>
        <taxon>Bacteria</taxon>
        <taxon>Pseudomonadati</taxon>
        <taxon>Bacteroidota</taxon>
        <taxon>Chitinophagia</taxon>
        <taxon>Chitinophagales</taxon>
        <taxon>Chitinophagaceae</taxon>
        <taxon>Hydrobacter</taxon>
    </lineage>
</organism>
<dbReference type="InterPro" id="IPR011989">
    <property type="entry name" value="ARM-like"/>
</dbReference>
<protein>
    <recommendedName>
        <fullName evidence="4">HEAT repeat-containing protein</fullName>
    </recommendedName>
</protein>
<accession>A0A8X8LDQ7</accession>